<gene>
    <name evidence="4" type="ORF">DI565_15795</name>
</gene>
<comment type="similarity">
    <text evidence="1">Belongs to the YciI family.</text>
</comment>
<feature type="compositionally biased region" description="Basic and acidic residues" evidence="2">
    <location>
        <begin position="143"/>
        <end position="157"/>
    </location>
</feature>
<feature type="region of interest" description="Disordered" evidence="2">
    <location>
        <begin position="143"/>
        <end position="164"/>
    </location>
</feature>
<dbReference type="InterPro" id="IPR011008">
    <property type="entry name" value="Dimeric_a/b-barrel"/>
</dbReference>
<dbReference type="EMBL" id="QFPN01000008">
    <property type="protein sequence ID" value="PZQ13120.1"/>
    <property type="molecule type" value="Genomic_DNA"/>
</dbReference>
<dbReference type="AlphaFoldDB" id="A0A2W5MI80"/>
<sequence>MRFMIIRKATPESESENDAAPSAALMEAMAAYNLEMIKAGVFVGGDGLQPSAKGARVTISRDGAKPVVIDGPFAETKELVAGFTMIQVASREEAIDWARRWPKEDGPVTLEIRQVYEFSDFETPSDAPLEKWAEMEKAFKALDPKRSGRAFRGEKRSTAPRRKR</sequence>
<dbReference type="Pfam" id="PF03795">
    <property type="entry name" value="YCII"/>
    <property type="match status" value="1"/>
</dbReference>
<evidence type="ECO:0000256" key="2">
    <source>
        <dbReference type="SAM" id="MobiDB-lite"/>
    </source>
</evidence>
<evidence type="ECO:0000313" key="5">
    <source>
        <dbReference type="Proteomes" id="UP000249577"/>
    </source>
</evidence>
<feature type="domain" description="YCII-related" evidence="3">
    <location>
        <begin position="1"/>
        <end position="118"/>
    </location>
</feature>
<evidence type="ECO:0000259" key="3">
    <source>
        <dbReference type="Pfam" id="PF03795"/>
    </source>
</evidence>
<organism evidence="4 5">
    <name type="scientific">Ancylobacter novellus</name>
    <name type="common">Thiobacillus novellus</name>
    <dbReference type="NCBI Taxonomy" id="921"/>
    <lineage>
        <taxon>Bacteria</taxon>
        <taxon>Pseudomonadati</taxon>
        <taxon>Pseudomonadota</taxon>
        <taxon>Alphaproteobacteria</taxon>
        <taxon>Hyphomicrobiales</taxon>
        <taxon>Xanthobacteraceae</taxon>
        <taxon>Ancylobacter</taxon>
    </lineage>
</organism>
<dbReference type="PANTHER" id="PTHR35174:SF4">
    <property type="entry name" value="BLL7163 PROTEIN"/>
    <property type="match status" value="1"/>
</dbReference>
<dbReference type="Proteomes" id="UP000249577">
    <property type="component" value="Unassembled WGS sequence"/>
</dbReference>
<proteinExistence type="inferred from homology"/>
<reference evidence="4 5" key="1">
    <citation type="submission" date="2017-08" db="EMBL/GenBank/DDBJ databases">
        <title>Infants hospitalized years apart are colonized by the same room-sourced microbial strains.</title>
        <authorList>
            <person name="Brooks B."/>
            <person name="Olm M.R."/>
            <person name="Firek B.A."/>
            <person name="Baker R."/>
            <person name="Thomas B.C."/>
            <person name="Morowitz M.J."/>
            <person name="Banfield J.F."/>
        </authorList>
    </citation>
    <scope>NUCLEOTIDE SEQUENCE [LARGE SCALE GENOMIC DNA]</scope>
    <source>
        <strain evidence="4">S2_005_003_R2_43</strain>
    </source>
</reference>
<name>A0A2W5MI80_ANCNO</name>
<protein>
    <submittedName>
        <fullName evidence="4">Dehydrogenase</fullName>
    </submittedName>
</protein>
<dbReference type="SUPFAM" id="SSF54909">
    <property type="entry name" value="Dimeric alpha+beta barrel"/>
    <property type="match status" value="1"/>
</dbReference>
<evidence type="ECO:0000256" key="1">
    <source>
        <dbReference type="ARBA" id="ARBA00007689"/>
    </source>
</evidence>
<comment type="caution">
    <text evidence="4">The sequence shown here is derived from an EMBL/GenBank/DDBJ whole genome shotgun (WGS) entry which is preliminary data.</text>
</comment>
<dbReference type="InterPro" id="IPR005545">
    <property type="entry name" value="YCII"/>
</dbReference>
<dbReference type="PANTHER" id="PTHR35174">
    <property type="entry name" value="BLL7171 PROTEIN-RELATED"/>
    <property type="match status" value="1"/>
</dbReference>
<dbReference type="Gene3D" id="3.30.70.1060">
    <property type="entry name" value="Dimeric alpha+beta barrel"/>
    <property type="match status" value="1"/>
</dbReference>
<accession>A0A2W5MI80</accession>
<evidence type="ECO:0000313" key="4">
    <source>
        <dbReference type="EMBL" id="PZQ13120.1"/>
    </source>
</evidence>